<protein>
    <submittedName>
        <fullName evidence="2">Uncharacterized protein</fullName>
    </submittedName>
</protein>
<name>A0A9P6ZGR2_9AGAM</name>
<organism evidence="2 3">
    <name type="scientific">Suillus placidus</name>
    <dbReference type="NCBI Taxonomy" id="48579"/>
    <lineage>
        <taxon>Eukaryota</taxon>
        <taxon>Fungi</taxon>
        <taxon>Dikarya</taxon>
        <taxon>Basidiomycota</taxon>
        <taxon>Agaricomycotina</taxon>
        <taxon>Agaricomycetes</taxon>
        <taxon>Agaricomycetidae</taxon>
        <taxon>Boletales</taxon>
        <taxon>Suillineae</taxon>
        <taxon>Suillaceae</taxon>
        <taxon>Suillus</taxon>
    </lineage>
</organism>
<gene>
    <name evidence="2" type="ORF">EV702DRAFT_1205043</name>
</gene>
<keyword evidence="3" id="KW-1185">Reference proteome</keyword>
<evidence type="ECO:0000256" key="1">
    <source>
        <dbReference type="SAM" id="MobiDB-lite"/>
    </source>
</evidence>
<feature type="compositionally biased region" description="Polar residues" evidence="1">
    <location>
        <begin position="159"/>
        <end position="170"/>
    </location>
</feature>
<comment type="caution">
    <text evidence="2">The sequence shown here is derived from an EMBL/GenBank/DDBJ whole genome shotgun (WGS) entry which is preliminary data.</text>
</comment>
<dbReference type="EMBL" id="JABBWD010000127">
    <property type="protein sequence ID" value="KAG1764380.1"/>
    <property type="molecule type" value="Genomic_DNA"/>
</dbReference>
<dbReference type="AlphaFoldDB" id="A0A9P6ZGR2"/>
<dbReference type="OrthoDB" id="2665372at2759"/>
<dbReference type="InterPro" id="IPR040521">
    <property type="entry name" value="KDZ"/>
</dbReference>
<feature type="region of interest" description="Disordered" evidence="1">
    <location>
        <begin position="150"/>
        <end position="170"/>
    </location>
</feature>
<sequence>MATLDVHRCTQQSQFRSVLLLPSGNPIEPVLASVSRHTVGHFVMFMIFLIGPTSTHTPPAALKQDTPNWCLLNLCPACFYKLQDELPLDFDWLVCIDGNNSLKRWDSSIYGNIARLDSCQARSDYWIGAEAVDKYKHEVKLRDIDSHHDDWEEEPVEATESSNGILTCVD</sequence>
<proteinExistence type="predicted"/>
<dbReference type="Pfam" id="PF18758">
    <property type="entry name" value="KDZ"/>
    <property type="match status" value="1"/>
</dbReference>
<accession>A0A9P6ZGR2</accession>
<reference evidence="2" key="1">
    <citation type="journal article" date="2020" name="New Phytol.">
        <title>Comparative genomics reveals dynamic genome evolution in host specialist ectomycorrhizal fungi.</title>
        <authorList>
            <person name="Lofgren L.A."/>
            <person name="Nguyen N.H."/>
            <person name="Vilgalys R."/>
            <person name="Ruytinx J."/>
            <person name="Liao H.L."/>
            <person name="Branco S."/>
            <person name="Kuo A."/>
            <person name="LaButti K."/>
            <person name="Lipzen A."/>
            <person name="Andreopoulos W."/>
            <person name="Pangilinan J."/>
            <person name="Riley R."/>
            <person name="Hundley H."/>
            <person name="Na H."/>
            <person name="Barry K."/>
            <person name="Grigoriev I.V."/>
            <person name="Stajich J.E."/>
            <person name="Kennedy P.G."/>
        </authorList>
    </citation>
    <scope>NUCLEOTIDE SEQUENCE</scope>
    <source>
        <strain evidence="2">DOB743</strain>
    </source>
</reference>
<evidence type="ECO:0000313" key="3">
    <source>
        <dbReference type="Proteomes" id="UP000714275"/>
    </source>
</evidence>
<evidence type="ECO:0000313" key="2">
    <source>
        <dbReference type="EMBL" id="KAG1764380.1"/>
    </source>
</evidence>
<dbReference type="Proteomes" id="UP000714275">
    <property type="component" value="Unassembled WGS sequence"/>
</dbReference>